<dbReference type="Proteomes" id="UP000004994">
    <property type="component" value="Chromosome 5"/>
</dbReference>
<reference evidence="1" key="2">
    <citation type="submission" date="2015-06" db="UniProtKB">
        <authorList>
            <consortium name="EnsemblPlants"/>
        </authorList>
    </citation>
    <scope>IDENTIFICATION</scope>
    <source>
        <strain evidence="1">cv. Heinz 1706</strain>
    </source>
</reference>
<dbReference type="InterPro" id="IPR027417">
    <property type="entry name" value="P-loop_NTPase"/>
</dbReference>
<dbReference type="PhylomeDB" id="K4BZC6"/>
<dbReference type="AlphaFoldDB" id="K4BZC6"/>
<evidence type="ECO:0008006" key="3">
    <source>
        <dbReference type="Google" id="ProtNLM"/>
    </source>
</evidence>
<keyword evidence="2" id="KW-1185">Reference proteome</keyword>
<dbReference type="PaxDb" id="4081-Solyc05g018720.1.1"/>
<dbReference type="HOGENOM" id="CLU_1456849_0_0_1"/>
<evidence type="ECO:0000313" key="2">
    <source>
        <dbReference type="Proteomes" id="UP000004994"/>
    </source>
</evidence>
<organism evidence="1">
    <name type="scientific">Solanum lycopersicum</name>
    <name type="common">Tomato</name>
    <name type="synonym">Lycopersicon esculentum</name>
    <dbReference type="NCBI Taxonomy" id="4081"/>
    <lineage>
        <taxon>Eukaryota</taxon>
        <taxon>Viridiplantae</taxon>
        <taxon>Streptophyta</taxon>
        <taxon>Embryophyta</taxon>
        <taxon>Tracheophyta</taxon>
        <taxon>Spermatophyta</taxon>
        <taxon>Magnoliopsida</taxon>
        <taxon>eudicotyledons</taxon>
        <taxon>Gunneridae</taxon>
        <taxon>Pentapetalae</taxon>
        <taxon>asterids</taxon>
        <taxon>lamiids</taxon>
        <taxon>Solanales</taxon>
        <taxon>Solanaceae</taxon>
        <taxon>Solanoideae</taxon>
        <taxon>Solaneae</taxon>
        <taxon>Solanum</taxon>
        <taxon>Solanum subgen. Lycopersicon</taxon>
    </lineage>
</organism>
<dbReference type="Gramene" id="Solyc05g018720.1.1">
    <property type="protein sequence ID" value="Solyc05g018720.1.1"/>
    <property type="gene ID" value="Solyc05g018720.1"/>
</dbReference>
<dbReference type="InParanoid" id="K4BZC6"/>
<reference evidence="1" key="1">
    <citation type="journal article" date="2012" name="Nature">
        <title>The tomato genome sequence provides insights into fleshy fruit evolution.</title>
        <authorList>
            <consortium name="Tomato Genome Consortium"/>
        </authorList>
    </citation>
    <scope>NUCLEOTIDE SEQUENCE [LARGE SCALE GENOMIC DNA]</scope>
    <source>
        <strain evidence="1">cv. Heinz 1706</strain>
    </source>
</reference>
<evidence type="ECO:0000313" key="1">
    <source>
        <dbReference type="EnsemblPlants" id="Solyc05g018720.1.1"/>
    </source>
</evidence>
<accession>K4BZC6</accession>
<protein>
    <recommendedName>
        <fullName evidence="3">NB-ARC domain-containing protein</fullName>
    </recommendedName>
</protein>
<dbReference type="EnsemblPlants" id="Solyc05g018720.1.1">
    <property type="protein sequence ID" value="Solyc05g018720.1.1"/>
    <property type="gene ID" value="Solyc05g018720.1"/>
</dbReference>
<dbReference type="SUPFAM" id="SSF52540">
    <property type="entry name" value="P-loop containing nucleoside triphosphate hydrolases"/>
    <property type="match status" value="1"/>
</dbReference>
<sequence length="186" mass="21224">MGKIKQHLHRGSSQLGINSIVGMPGIGKTLLTRRYTMISYLSLTLMFTPSVVQLKYIHSRSRIIITTWLSDTANYVKRESNPHHLRLFKDDESGILLQEDLFQGEVILPSSILKMIKLRHLFLNNRASLSLQEILGESVSNSQLGYLETFSAPRLSHGQNAQMILTKMPNLRKLSCMFSGRFRYSE</sequence>
<proteinExistence type="predicted"/>
<name>K4BZC6_SOLLC</name>